<dbReference type="GO" id="GO:0004518">
    <property type="term" value="F:nuclease activity"/>
    <property type="evidence" value="ECO:0007669"/>
    <property type="project" value="InterPro"/>
</dbReference>
<dbReference type="InterPro" id="IPR041527">
    <property type="entry name" value="YhcG_N"/>
</dbReference>
<accession>A0A2H0LUN6</accession>
<dbReference type="PROSITE" id="PS50830">
    <property type="entry name" value="TNASE_3"/>
    <property type="match status" value="1"/>
</dbReference>
<dbReference type="SUPFAM" id="SSF50199">
    <property type="entry name" value="Staphylococcal nuclease"/>
    <property type="match status" value="1"/>
</dbReference>
<comment type="caution">
    <text evidence="2">The sequence shown here is derived from an EMBL/GenBank/DDBJ whole genome shotgun (WGS) entry which is preliminary data.</text>
</comment>
<gene>
    <name evidence="2" type="ORF">COV74_00910</name>
</gene>
<dbReference type="EMBL" id="PCVY01000012">
    <property type="protein sequence ID" value="PIQ87394.1"/>
    <property type="molecule type" value="Genomic_DNA"/>
</dbReference>
<dbReference type="InterPro" id="IPR035437">
    <property type="entry name" value="SNase_OB-fold_sf"/>
</dbReference>
<evidence type="ECO:0000313" key="3">
    <source>
        <dbReference type="Proteomes" id="UP000230859"/>
    </source>
</evidence>
<dbReference type="InterPro" id="IPR053148">
    <property type="entry name" value="PD-DEXK-like_domain"/>
</dbReference>
<reference evidence="2 3" key="1">
    <citation type="submission" date="2017-09" db="EMBL/GenBank/DDBJ databases">
        <title>Depth-based differentiation of microbial function through sediment-hosted aquifers and enrichment of novel symbionts in the deep terrestrial subsurface.</title>
        <authorList>
            <person name="Probst A.J."/>
            <person name="Ladd B."/>
            <person name="Jarett J.K."/>
            <person name="Geller-Mcgrath D.E."/>
            <person name="Sieber C.M."/>
            <person name="Emerson J.B."/>
            <person name="Anantharaman K."/>
            <person name="Thomas B.C."/>
            <person name="Malmstrom R."/>
            <person name="Stieglmeier M."/>
            <person name="Klingl A."/>
            <person name="Woyke T."/>
            <person name="Ryan C.M."/>
            <person name="Banfield J.F."/>
        </authorList>
    </citation>
    <scope>NUCLEOTIDE SEQUENCE [LARGE SCALE GENOMIC DNA]</scope>
    <source>
        <strain evidence="2">CG11_big_fil_rev_8_21_14_0_20_45_26</strain>
    </source>
</reference>
<dbReference type="Pfam" id="PF17761">
    <property type="entry name" value="DUF1016_N"/>
    <property type="match status" value="1"/>
</dbReference>
<dbReference type="Gene3D" id="2.40.50.90">
    <property type="match status" value="1"/>
</dbReference>
<evidence type="ECO:0000313" key="2">
    <source>
        <dbReference type="EMBL" id="PIQ87394.1"/>
    </source>
</evidence>
<dbReference type="PANTHER" id="PTHR30547:SF5">
    <property type="entry name" value="NUCLEASE YHCG-RELATED"/>
    <property type="match status" value="1"/>
</dbReference>
<dbReference type="Proteomes" id="UP000230859">
    <property type="component" value="Unassembled WGS sequence"/>
</dbReference>
<dbReference type="InterPro" id="IPR002071">
    <property type="entry name" value="Thermonucl_AS"/>
</dbReference>
<dbReference type="PANTHER" id="PTHR30547">
    <property type="entry name" value="UNCHARACTERIZED PROTEIN YHCG-RELATED"/>
    <property type="match status" value="1"/>
</dbReference>
<proteinExistence type="predicted"/>
<dbReference type="PROSITE" id="PS01284">
    <property type="entry name" value="TNASE_2"/>
    <property type="match status" value="1"/>
</dbReference>
<evidence type="ECO:0000259" key="1">
    <source>
        <dbReference type="PROSITE" id="PS50830"/>
    </source>
</evidence>
<feature type="domain" description="TNase-like" evidence="1">
    <location>
        <begin position="225"/>
        <end position="366"/>
    </location>
</feature>
<dbReference type="AlphaFoldDB" id="A0A2H0LUN6"/>
<sequence>MRTIAAYASDYKTLRQKVRDTLLSGQERIERQKVLTYWQTGKLINDFVLQNTKYAERGSEVISRLSSDLKVSERTLYEVVQFARAFPKLRTCAISDLSWAHFRKAATIPDEKRRLRLIEQAKRNEWTARDLATRVTQIKSLASNGRRTLGQGSRDKVREVLEVPVLGPLYTYKLITSADGSEKIDLGFDVHIAKKCVMASLPVMAKAPAGRLKQSQIKITAAPSYTYQAYVERVIDGDTLVADIDLGAGITTRQKLRLSCIDCPEIDTVEGKRAKAFVLRTLTSSQRRRHLSHRTQMRVSETGIGIGAPVPGALVTIKSTKDDKYGRYLADIFYSRVSWRGKPAADRGNLAYLNQQLLDENLARRV</sequence>
<dbReference type="InterPro" id="IPR016071">
    <property type="entry name" value="Staphylococal_nuclease_OB-fold"/>
</dbReference>
<name>A0A2H0LUN6_9BACT</name>
<protein>
    <recommendedName>
        <fullName evidence="1">TNase-like domain-containing protein</fullName>
    </recommendedName>
</protein>
<dbReference type="GO" id="GO:0003676">
    <property type="term" value="F:nucleic acid binding"/>
    <property type="evidence" value="ECO:0007669"/>
    <property type="project" value="InterPro"/>
</dbReference>
<organism evidence="2 3">
    <name type="scientific">Candidatus Abzuiibacterium crystallinum</name>
    <dbReference type="NCBI Taxonomy" id="1974748"/>
    <lineage>
        <taxon>Bacteria</taxon>
        <taxon>Pseudomonadati</taxon>
        <taxon>Candidatus Omnitrophota</taxon>
        <taxon>Candidatus Abzuiibacterium</taxon>
    </lineage>
</organism>